<organism evidence="1">
    <name type="scientific">Rhipicephalus microplus</name>
    <name type="common">Cattle tick</name>
    <name type="synonym">Boophilus microplus</name>
    <dbReference type="NCBI Taxonomy" id="6941"/>
    <lineage>
        <taxon>Eukaryota</taxon>
        <taxon>Metazoa</taxon>
        <taxon>Ecdysozoa</taxon>
        <taxon>Arthropoda</taxon>
        <taxon>Chelicerata</taxon>
        <taxon>Arachnida</taxon>
        <taxon>Acari</taxon>
        <taxon>Parasitiformes</taxon>
        <taxon>Ixodida</taxon>
        <taxon>Ixodoidea</taxon>
        <taxon>Ixodidae</taxon>
        <taxon>Rhipicephalinae</taxon>
        <taxon>Rhipicephalus</taxon>
        <taxon>Boophilus</taxon>
    </lineage>
</organism>
<dbReference type="SUPFAM" id="SSF49599">
    <property type="entry name" value="TRAF domain-like"/>
    <property type="match status" value="1"/>
</dbReference>
<dbReference type="EMBL" id="GHWJ01007908">
    <property type="protein sequence ID" value="NOV40645.1"/>
    <property type="molecule type" value="Transcribed_RNA"/>
</dbReference>
<sequence>MAQRETDDKCQRSMYRVCCFGAHTEWKTVEFLEKLDAVQVCSWCGVASARTGVLSCSHMVCEECHFIACKEAVPVCLIDKKTLNSQTIFDTGLNEALQHRKVRCENVDSGCDFTGRIGQLDGHLSMSCAFYLKDCSKCKEAVVYKDLLSHYEGCAGVAVVFVDAKDSQSLLDDIENVRRELEQAFDLTSSDVRDAVGLLTDQLEMLRSQLTTRSERREDSVILADSKQSRVKPTRFKPMPAASLCFFPEKLRTFTSYFCFFLYVPTCRRKTAELPYVLCYKFRVF</sequence>
<reference evidence="1" key="1">
    <citation type="submission" date="2019-09" db="EMBL/GenBank/DDBJ databases">
        <title>Organ-specific transcriptomic study of the physiology of the cattle tick, Rhipicephalus microplus.</title>
        <authorList>
            <person name="Tirloni L."/>
            <person name="Braz G."/>
            <person name="Gandara A.C.P."/>
            <person name="Sabadin G.A."/>
            <person name="da Silva R.M."/>
            <person name="Guizzo M.G."/>
            <person name="Machado J.A."/>
            <person name="Costa E.P."/>
            <person name="Gomes H.F."/>
            <person name="Moraes J."/>
            <person name="Mota M.B.S."/>
            <person name="Mesquita R.D."/>
            <person name="Alvarenga P.H."/>
            <person name="Alves F."/>
            <person name="Seixas A."/>
            <person name="da Fonseca R.N."/>
            <person name="Fogaca A."/>
            <person name="Logullo C."/>
            <person name="Tanaka A."/>
            <person name="Daffre S."/>
            <person name="Termignoni C."/>
            <person name="Vaz I.S.Jr."/>
            <person name="Oliveira P.L."/>
            <person name="Ribeiro J.M."/>
        </authorList>
    </citation>
    <scope>NUCLEOTIDE SEQUENCE</scope>
    <source>
        <strain evidence="1">Porto Alegre</strain>
    </source>
</reference>
<protein>
    <submittedName>
        <fullName evidence="1">Putative regulation of interferon-beta production ovary overexpressed</fullName>
    </submittedName>
</protein>
<dbReference type="OrthoDB" id="1737200at2759"/>
<accession>A0A6M2D410</accession>
<dbReference type="Gene3D" id="3.30.40.10">
    <property type="entry name" value="Zinc/RING finger domain, C3HC4 (zinc finger)"/>
    <property type="match status" value="1"/>
</dbReference>
<dbReference type="AlphaFoldDB" id="A0A6M2D410"/>
<evidence type="ECO:0000313" key="1">
    <source>
        <dbReference type="EMBL" id="NOV40645.1"/>
    </source>
</evidence>
<name>A0A6M2D410_RHIMP</name>
<proteinExistence type="predicted"/>
<dbReference type="VEuPathDB" id="VectorBase:LOC119183427"/>
<dbReference type="InterPro" id="IPR013083">
    <property type="entry name" value="Znf_RING/FYVE/PHD"/>
</dbReference>